<dbReference type="PROSITE" id="PS51257">
    <property type="entry name" value="PROKAR_LIPOPROTEIN"/>
    <property type="match status" value="1"/>
</dbReference>
<gene>
    <name evidence="1" type="ORF">AArcSt11_02675</name>
</gene>
<accession>A0AAE3FP70</accession>
<organism evidence="1 2">
    <name type="scientific">Natranaeroarchaeum aerophilus</name>
    <dbReference type="NCBI Taxonomy" id="2917711"/>
    <lineage>
        <taxon>Archaea</taxon>
        <taxon>Methanobacteriati</taxon>
        <taxon>Methanobacteriota</taxon>
        <taxon>Stenosarchaea group</taxon>
        <taxon>Halobacteria</taxon>
        <taxon>Halobacteriales</taxon>
        <taxon>Natronoarchaeaceae</taxon>
        <taxon>Natranaeroarchaeum</taxon>
    </lineage>
</organism>
<dbReference type="Proteomes" id="UP001202674">
    <property type="component" value="Unassembled WGS sequence"/>
</dbReference>
<reference evidence="1 2" key="1">
    <citation type="journal article" date="2022" name="Syst. Appl. Microbiol.">
        <title>Natronocalculus amylovorans gen. nov., sp. nov., and Natranaeroarchaeum aerophilus sp. nov., dominant culturable amylolytic natronoarchaea from hypersaline soda lakes in southwestern Siberia.</title>
        <authorList>
            <person name="Sorokin D.Y."/>
            <person name="Elcheninov A.G."/>
            <person name="Khizhniak T.V."/>
            <person name="Koenen M."/>
            <person name="Bale N.J."/>
            <person name="Damste J.S.S."/>
            <person name="Kublanov I.V."/>
        </authorList>
    </citation>
    <scope>NUCLEOTIDE SEQUENCE [LARGE SCALE GENOMIC DNA]</scope>
    <source>
        <strain evidence="1 2">AArc-St1-1</strain>
    </source>
</reference>
<dbReference type="AlphaFoldDB" id="A0AAE3FP70"/>
<proteinExistence type="predicted"/>
<evidence type="ECO:0000313" key="2">
    <source>
        <dbReference type="Proteomes" id="UP001202674"/>
    </source>
</evidence>
<comment type="caution">
    <text evidence="1">The sequence shown here is derived from an EMBL/GenBank/DDBJ whole genome shotgun (WGS) entry which is preliminary data.</text>
</comment>
<dbReference type="EMBL" id="JAKRVY010000001">
    <property type="protein sequence ID" value="MCL9812556.1"/>
    <property type="molecule type" value="Genomic_DNA"/>
</dbReference>
<protein>
    <submittedName>
        <fullName evidence="1">Uncharacterized protein</fullName>
    </submittedName>
</protein>
<keyword evidence="2" id="KW-1185">Reference proteome</keyword>
<name>A0AAE3FP70_9EURY</name>
<sequence>MHRRTNLVAIGTAGTTALAGCTNDTTGDPDCWIETDDVSEVVSDGWENVGHQKRGLPLSVLGDLGRETDTAVCFDVGHAYMEDGMDGGSTILFAMTTTARAQRSTGTR</sequence>
<evidence type="ECO:0000313" key="1">
    <source>
        <dbReference type="EMBL" id="MCL9812556.1"/>
    </source>
</evidence>